<dbReference type="STRING" id="671987.R0JX63"/>
<dbReference type="PANTHER" id="PTHR43399">
    <property type="entry name" value="SUBTILISIN-RELATED"/>
    <property type="match status" value="1"/>
</dbReference>
<gene>
    <name evidence="10" type="ORF">SETTUDRAFT_99952</name>
</gene>
<dbReference type="PROSITE" id="PS51892">
    <property type="entry name" value="SUBTILASE"/>
    <property type="match status" value="1"/>
</dbReference>
<dbReference type="GO" id="GO:0004252">
    <property type="term" value="F:serine-type endopeptidase activity"/>
    <property type="evidence" value="ECO:0007669"/>
    <property type="project" value="InterPro"/>
</dbReference>
<dbReference type="PROSITE" id="PS00138">
    <property type="entry name" value="SUBTILASE_SER"/>
    <property type="match status" value="1"/>
</dbReference>
<keyword evidence="2" id="KW-0645">Protease</keyword>
<comment type="caution">
    <text evidence="6">Lacks conserved residue(s) required for the propagation of feature annotation.</text>
</comment>
<feature type="domain" description="PA" evidence="8">
    <location>
        <begin position="126"/>
        <end position="212"/>
    </location>
</feature>
<dbReference type="eggNOG" id="KOG4266">
    <property type="taxonomic scope" value="Eukaryota"/>
</dbReference>
<reference evidence="10 11" key="1">
    <citation type="journal article" date="2012" name="PLoS Pathog.">
        <title>Diverse lifestyles and strategies of plant pathogenesis encoded in the genomes of eighteen Dothideomycetes fungi.</title>
        <authorList>
            <person name="Ohm R.A."/>
            <person name="Feau N."/>
            <person name="Henrissat B."/>
            <person name="Schoch C.L."/>
            <person name="Horwitz B.A."/>
            <person name="Barry K.W."/>
            <person name="Condon B.J."/>
            <person name="Copeland A.C."/>
            <person name="Dhillon B."/>
            <person name="Glaser F."/>
            <person name="Hesse C.N."/>
            <person name="Kosti I."/>
            <person name="LaButti K."/>
            <person name="Lindquist E.A."/>
            <person name="Lucas S."/>
            <person name="Salamov A.A."/>
            <person name="Bradshaw R.E."/>
            <person name="Ciuffetti L."/>
            <person name="Hamelin R.C."/>
            <person name="Kema G.H.J."/>
            <person name="Lawrence C."/>
            <person name="Scott J.A."/>
            <person name="Spatafora J.W."/>
            <person name="Turgeon B.G."/>
            <person name="de Wit P.J.G.M."/>
            <person name="Zhong S."/>
            <person name="Goodwin S.B."/>
            <person name="Grigoriev I.V."/>
        </authorList>
    </citation>
    <scope>NUCLEOTIDE SEQUENCE [LARGE SCALE GENOMIC DNA]</scope>
    <source>
        <strain evidence="11">28A</strain>
    </source>
</reference>
<comment type="similarity">
    <text evidence="1 6">Belongs to the peptidase S8 family.</text>
</comment>
<dbReference type="GeneID" id="19406457"/>
<dbReference type="PANTHER" id="PTHR43399:SF4">
    <property type="entry name" value="CELL WALL-ASSOCIATED PROTEASE"/>
    <property type="match status" value="1"/>
</dbReference>
<organism evidence="10 11">
    <name type="scientific">Exserohilum turcicum (strain 28A)</name>
    <name type="common">Northern leaf blight fungus</name>
    <name type="synonym">Setosphaeria turcica</name>
    <dbReference type="NCBI Taxonomy" id="671987"/>
    <lineage>
        <taxon>Eukaryota</taxon>
        <taxon>Fungi</taxon>
        <taxon>Dikarya</taxon>
        <taxon>Ascomycota</taxon>
        <taxon>Pezizomycotina</taxon>
        <taxon>Dothideomycetes</taxon>
        <taxon>Pleosporomycetidae</taxon>
        <taxon>Pleosporales</taxon>
        <taxon>Pleosporineae</taxon>
        <taxon>Pleosporaceae</taxon>
        <taxon>Exserohilum</taxon>
    </lineage>
</organism>
<accession>R0JX63</accession>
<reference evidence="10 11" key="2">
    <citation type="journal article" date="2013" name="PLoS Genet.">
        <title>Comparative genome structure, secondary metabolite, and effector coding capacity across Cochliobolus pathogens.</title>
        <authorList>
            <person name="Condon B.J."/>
            <person name="Leng Y."/>
            <person name="Wu D."/>
            <person name="Bushley K.E."/>
            <person name="Ohm R.A."/>
            <person name="Otillar R."/>
            <person name="Martin J."/>
            <person name="Schackwitz W."/>
            <person name="Grimwood J."/>
            <person name="MohdZainudin N."/>
            <person name="Xue C."/>
            <person name="Wang R."/>
            <person name="Manning V.A."/>
            <person name="Dhillon B."/>
            <person name="Tu Z.J."/>
            <person name="Steffenson B.J."/>
            <person name="Salamov A."/>
            <person name="Sun H."/>
            <person name="Lowry S."/>
            <person name="LaButti K."/>
            <person name="Han J."/>
            <person name="Copeland A."/>
            <person name="Lindquist E."/>
            <person name="Barry K."/>
            <person name="Schmutz J."/>
            <person name="Baker S.E."/>
            <person name="Ciuffetti L.M."/>
            <person name="Grigoriev I.V."/>
            <person name="Zhong S."/>
            <person name="Turgeon B.G."/>
        </authorList>
    </citation>
    <scope>NUCLEOTIDE SEQUENCE [LARGE SCALE GENOMIC DNA]</scope>
    <source>
        <strain evidence="11">28A</strain>
    </source>
</reference>
<dbReference type="InterPro" id="IPR046450">
    <property type="entry name" value="PA_dom_sf"/>
</dbReference>
<dbReference type="RefSeq" id="XP_008031459.1">
    <property type="nucleotide sequence ID" value="XM_008033268.1"/>
</dbReference>
<evidence type="ECO:0000259" key="9">
    <source>
        <dbReference type="Pfam" id="PF06280"/>
    </source>
</evidence>
<dbReference type="Gene3D" id="3.50.30.30">
    <property type="match status" value="1"/>
</dbReference>
<evidence type="ECO:0000313" key="10">
    <source>
        <dbReference type="EMBL" id="EOA80857.1"/>
    </source>
</evidence>
<dbReference type="SUPFAM" id="SSF52025">
    <property type="entry name" value="PA domain"/>
    <property type="match status" value="1"/>
</dbReference>
<evidence type="ECO:0000256" key="3">
    <source>
        <dbReference type="ARBA" id="ARBA00022729"/>
    </source>
</evidence>
<proteinExistence type="inferred from homology"/>
<evidence type="ECO:0000256" key="5">
    <source>
        <dbReference type="ARBA" id="ARBA00022825"/>
    </source>
</evidence>
<sequence>YGCRGRGVSTDILIAAFTKAAEDGSNIITASIGDAGGWPYDAWTLAVERIVAAGIPCIMSTGNDGQGGLFMPSGAAHGKNVASVGSYDNTQIPTFWAKAEYSVNNSSEIPFYWTAGHPSKWTSLSLPLVALNYDHSNSNDACESLPANTTDLSNYITLIRRGNCDFSQKASNAVARGARYIMFYSNTDCVYAPEMAIDGLLGAGMISADQGQNFIDMLKNGSKIVVNIADPANASHLLTFRTNNSSGGYVSAYTSWGPTFELDIKPQFGAPGGWILSTYPVAKGGFAVLSGTSMACPLVAAIYALVAQVRQTFDPITLGNILSTTAKPTNFNNGTATFPYLAPVPQQGSGMIQAYDATYCTTLLSTSSLLLNDTAHFNHSTRFSIRNSGHVDVSYRLSAEKAATAYTLPPKSIYPAKFPPELSEDPAYVQFSENVITVPAGQSKLVEVSITPPLLDAARLGVYSGFITIDATNGELLSLPFMGVSGSMRNATVLAKGFLSNSTDAEASPILNGTRYELTQGEAMRNDSRLVVRTISVNLALGSPLLRVDVIPYLTPNSNSKLILGVASLGSINGFPKRYLARGQTSWSWLGQLDDGSYVPDGQYKLLIRALRIFGDPDNQGDYDEAETVPFSLTYRA</sequence>
<dbReference type="Pfam" id="PF06280">
    <property type="entry name" value="fn3_5"/>
    <property type="match status" value="1"/>
</dbReference>
<dbReference type="InterPro" id="IPR023828">
    <property type="entry name" value="Peptidase_S8_Ser-AS"/>
</dbReference>
<dbReference type="Gene3D" id="3.40.50.200">
    <property type="entry name" value="Peptidase S8/S53 domain"/>
    <property type="match status" value="1"/>
</dbReference>
<dbReference type="Proteomes" id="UP000016935">
    <property type="component" value="Unassembled WGS sequence"/>
</dbReference>
<feature type="domain" description="C5a peptidase/Subtilisin-like protease SBT2-like Fn3-like" evidence="9">
    <location>
        <begin position="371"/>
        <end position="482"/>
    </location>
</feature>
<dbReference type="InterPro" id="IPR051048">
    <property type="entry name" value="Peptidase_S8/S53_subtilisin"/>
</dbReference>
<dbReference type="AlphaFoldDB" id="R0JX63"/>
<dbReference type="GO" id="GO:0016020">
    <property type="term" value="C:membrane"/>
    <property type="evidence" value="ECO:0007669"/>
    <property type="project" value="InterPro"/>
</dbReference>
<keyword evidence="4" id="KW-0378">Hydrolase</keyword>
<evidence type="ECO:0000256" key="6">
    <source>
        <dbReference type="PROSITE-ProRule" id="PRU01240"/>
    </source>
</evidence>
<dbReference type="OrthoDB" id="10256524at2759"/>
<evidence type="ECO:0000259" key="8">
    <source>
        <dbReference type="Pfam" id="PF02225"/>
    </source>
</evidence>
<dbReference type="HOGENOM" id="CLU_003559_4_0_1"/>
<evidence type="ECO:0008006" key="12">
    <source>
        <dbReference type="Google" id="ProtNLM"/>
    </source>
</evidence>
<dbReference type="Gene3D" id="2.60.40.1710">
    <property type="entry name" value="Subtilisin-like superfamily"/>
    <property type="match status" value="1"/>
</dbReference>
<evidence type="ECO:0000259" key="7">
    <source>
        <dbReference type="Pfam" id="PF00082"/>
    </source>
</evidence>
<feature type="domain" description="Peptidase S8/S53" evidence="7">
    <location>
        <begin position="5"/>
        <end position="329"/>
    </location>
</feature>
<evidence type="ECO:0000256" key="1">
    <source>
        <dbReference type="ARBA" id="ARBA00011073"/>
    </source>
</evidence>
<feature type="non-terminal residue" evidence="10">
    <location>
        <position position="1"/>
    </location>
</feature>
<dbReference type="EMBL" id="KB908877">
    <property type="protein sequence ID" value="EOA80857.1"/>
    <property type="molecule type" value="Genomic_DNA"/>
</dbReference>
<keyword evidence="3" id="KW-0732">Signal</keyword>
<dbReference type="CDD" id="cd02124">
    <property type="entry name" value="PA_PoS1_like"/>
    <property type="match status" value="1"/>
</dbReference>
<dbReference type="InterPro" id="IPR010435">
    <property type="entry name" value="C5a/SBT2-like_Fn3"/>
</dbReference>
<evidence type="ECO:0000256" key="4">
    <source>
        <dbReference type="ARBA" id="ARBA00022801"/>
    </source>
</evidence>
<dbReference type="Pfam" id="PF02225">
    <property type="entry name" value="PA"/>
    <property type="match status" value="1"/>
</dbReference>
<keyword evidence="11" id="KW-1185">Reference proteome</keyword>
<dbReference type="InterPro" id="IPR036852">
    <property type="entry name" value="Peptidase_S8/S53_dom_sf"/>
</dbReference>
<keyword evidence="5" id="KW-0720">Serine protease</keyword>
<dbReference type="InterPro" id="IPR000209">
    <property type="entry name" value="Peptidase_S8/S53_dom"/>
</dbReference>
<dbReference type="InterPro" id="IPR003137">
    <property type="entry name" value="PA_domain"/>
</dbReference>
<name>R0JX63_EXST2</name>
<dbReference type="GO" id="GO:0006508">
    <property type="term" value="P:proteolysis"/>
    <property type="evidence" value="ECO:0007669"/>
    <property type="project" value="UniProtKB-KW"/>
</dbReference>
<dbReference type="SUPFAM" id="SSF52743">
    <property type="entry name" value="Subtilisin-like"/>
    <property type="match status" value="1"/>
</dbReference>
<evidence type="ECO:0000313" key="11">
    <source>
        <dbReference type="Proteomes" id="UP000016935"/>
    </source>
</evidence>
<dbReference type="Pfam" id="PF00082">
    <property type="entry name" value="Peptidase_S8"/>
    <property type="match status" value="1"/>
</dbReference>
<protein>
    <recommendedName>
        <fullName evidence="12">Subtilisin-like protease</fullName>
    </recommendedName>
</protein>
<evidence type="ECO:0000256" key="2">
    <source>
        <dbReference type="ARBA" id="ARBA00022670"/>
    </source>
</evidence>